<name>A0AAV4XX52_CAEEX</name>
<dbReference type="EMBL" id="BPLR01018445">
    <property type="protein sequence ID" value="GIY99656.1"/>
    <property type="molecule type" value="Genomic_DNA"/>
</dbReference>
<comment type="caution">
    <text evidence="1">The sequence shown here is derived from an EMBL/GenBank/DDBJ whole genome shotgun (WGS) entry which is preliminary data.</text>
</comment>
<protein>
    <recommendedName>
        <fullName evidence="3">Maturase K</fullName>
    </recommendedName>
</protein>
<organism evidence="1 2">
    <name type="scientific">Caerostris extrusa</name>
    <name type="common">Bark spider</name>
    <name type="synonym">Caerostris bankana</name>
    <dbReference type="NCBI Taxonomy" id="172846"/>
    <lineage>
        <taxon>Eukaryota</taxon>
        <taxon>Metazoa</taxon>
        <taxon>Ecdysozoa</taxon>
        <taxon>Arthropoda</taxon>
        <taxon>Chelicerata</taxon>
        <taxon>Arachnida</taxon>
        <taxon>Araneae</taxon>
        <taxon>Araneomorphae</taxon>
        <taxon>Entelegynae</taxon>
        <taxon>Araneoidea</taxon>
        <taxon>Araneidae</taxon>
        <taxon>Caerostris</taxon>
    </lineage>
</organism>
<proteinExistence type="predicted"/>
<dbReference type="Proteomes" id="UP001054945">
    <property type="component" value="Unassembled WGS sequence"/>
</dbReference>
<sequence>MYRFEIASILQPLRSLFRVMAFSRTMEIEMSKFIDNFSKELLVFSGSSDVLLTCPLNRLARFGGWNRSRLYFVCLEEEDFSLGVSCSVRPWKNGVRVLSPIRFQGGRSSFATNLEKKGLPQRILSESSLISKSNEGQILLAWRFSHFRIANPPPTHESLAIHPFPSTPLLNFSLLCWCSFSKTFGIGIILFIPLKHCLIGSQRHSQSPALTALYLSQLVRVDDIRGNENGTSEGGIRRGFLWRPRLGKCVVRLDGLERNECSPPPVPQRFFCMTGIRTADALNQPWSVDSEQLEDCVTL</sequence>
<accession>A0AAV4XX52</accession>
<dbReference type="AlphaFoldDB" id="A0AAV4XX52"/>
<reference evidence="1 2" key="1">
    <citation type="submission" date="2021-06" db="EMBL/GenBank/DDBJ databases">
        <title>Caerostris extrusa draft genome.</title>
        <authorList>
            <person name="Kono N."/>
            <person name="Arakawa K."/>
        </authorList>
    </citation>
    <scope>NUCLEOTIDE SEQUENCE [LARGE SCALE GENOMIC DNA]</scope>
</reference>
<evidence type="ECO:0000313" key="1">
    <source>
        <dbReference type="EMBL" id="GIY99656.1"/>
    </source>
</evidence>
<keyword evidence="2" id="KW-1185">Reference proteome</keyword>
<gene>
    <name evidence="1" type="ORF">CEXT_430221</name>
</gene>
<evidence type="ECO:0008006" key="3">
    <source>
        <dbReference type="Google" id="ProtNLM"/>
    </source>
</evidence>
<evidence type="ECO:0000313" key="2">
    <source>
        <dbReference type="Proteomes" id="UP001054945"/>
    </source>
</evidence>